<evidence type="ECO:0000313" key="2">
    <source>
        <dbReference type="EMBL" id="EDY32497.1"/>
    </source>
</evidence>
<dbReference type="EMBL" id="ABOU02000037">
    <property type="protein sequence ID" value="EDY32497.1"/>
    <property type="molecule type" value="Genomic_DNA"/>
</dbReference>
<keyword evidence="1" id="KW-1133">Transmembrane helix</keyword>
<keyword evidence="1" id="KW-0472">Membrane</keyword>
<gene>
    <name evidence="2" type="ORF">RUMLAC_01679</name>
</gene>
<name>B5CQD4_9FIRM</name>
<dbReference type="AlphaFoldDB" id="B5CQD4"/>
<keyword evidence="3" id="KW-1185">Reference proteome</keyword>
<evidence type="ECO:0000313" key="3">
    <source>
        <dbReference type="Proteomes" id="UP000003254"/>
    </source>
</evidence>
<accession>B5CQD4</accession>
<dbReference type="Proteomes" id="UP000003254">
    <property type="component" value="Unassembled WGS sequence"/>
</dbReference>
<sequence>MVSDLLTLTSLVYCIIFSNPILLFSPLSPNFVTKFTSPFTVSL</sequence>
<keyword evidence="1" id="KW-0812">Transmembrane</keyword>
<feature type="transmembrane region" description="Helical" evidence="1">
    <location>
        <begin position="6"/>
        <end position="24"/>
    </location>
</feature>
<comment type="caution">
    <text evidence="2">The sequence shown here is derived from an EMBL/GenBank/DDBJ whole genome shotgun (WGS) entry which is preliminary data.</text>
</comment>
<reference evidence="2 3" key="1">
    <citation type="submission" date="2008-08" db="EMBL/GenBank/DDBJ databases">
        <title>Draft genome sequence of Ruminococcus lactaris ATCC 29176.</title>
        <authorList>
            <person name="Sudarsanam P."/>
            <person name="Ley R."/>
            <person name="Guruge J."/>
            <person name="Turnbaugh P.J."/>
            <person name="Mahowald M."/>
            <person name="Liep D."/>
            <person name="Gordon J."/>
        </authorList>
    </citation>
    <scope>NUCLEOTIDE SEQUENCE [LARGE SCALE GENOMIC DNA]</scope>
    <source>
        <strain evidence="2 3">ATCC 29176</strain>
    </source>
</reference>
<proteinExistence type="predicted"/>
<evidence type="ECO:0000256" key="1">
    <source>
        <dbReference type="SAM" id="Phobius"/>
    </source>
</evidence>
<reference evidence="2 3" key="2">
    <citation type="submission" date="2008-08" db="EMBL/GenBank/DDBJ databases">
        <authorList>
            <person name="Fulton L."/>
            <person name="Clifton S."/>
            <person name="Fulton B."/>
            <person name="Xu J."/>
            <person name="Minx P."/>
            <person name="Pepin K.H."/>
            <person name="Johnson M."/>
            <person name="Bhonagiri V."/>
            <person name="Nash W.E."/>
            <person name="Mardis E.R."/>
            <person name="Wilson R.K."/>
        </authorList>
    </citation>
    <scope>NUCLEOTIDE SEQUENCE [LARGE SCALE GENOMIC DNA]</scope>
    <source>
        <strain evidence="2 3">ATCC 29176</strain>
    </source>
</reference>
<dbReference type="HOGENOM" id="CLU_3239190_0_0_9"/>
<protein>
    <submittedName>
        <fullName evidence="2">Uncharacterized protein</fullName>
    </submittedName>
</protein>
<organism evidence="2 3">
    <name type="scientific">[Ruminococcus] lactaris ATCC 29176</name>
    <dbReference type="NCBI Taxonomy" id="471875"/>
    <lineage>
        <taxon>Bacteria</taxon>
        <taxon>Bacillati</taxon>
        <taxon>Bacillota</taxon>
        <taxon>Clostridia</taxon>
        <taxon>Lachnospirales</taxon>
        <taxon>Lachnospiraceae</taxon>
        <taxon>Mediterraneibacter</taxon>
    </lineage>
</organism>